<dbReference type="PROSITE" id="PS51257">
    <property type="entry name" value="PROKAR_LIPOPROTEIN"/>
    <property type="match status" value="1"/>
</dbReference>
<keyword evidence="3" id="KW-1185">Reference proteome</keyword>
<feature type="region of interest" description="Disordered" evidence="1">
    <location>
        <begin position="1"/>
        <end position="29"/>
    </location>
</feature>
<evidence type="ECO:0000256" key="1">
    <source>
        <dbReference type="SAM" id="MobiDB-lite"/>
    </source>
</evidence>
<accession>A0A3N2PT92</accession>
<feature type="compositionally biased region" description="Polar residues" evidence="1">
    <location>
        <begin position="1"/>
        <end position="14"/>
    </location>
</feature>
<protein>
    <submittedName>
        <fullName evidence="2">Uncharacterized protein</fullName>
    </submittedName>
</protein>
<sequence>MKSTLLPPTTHMTSLSCPPPPVSPNNLPVEEKKNQVLRCGKLWFGSRYEIRRAIRIFRDRTDRDPSPQPPFIVCPFSGTTETEVERGNEATRPGLIKKAEETVRRQVQACPAGTGAYLEPQALTSVS</sequence>
<evidence type="ECO:0000313" key="3">
    <source>
        <dbReference type="Proteomes" id="UP000272025"/>
    </source>
</evidence>
<dbReference type="GeneID" id="39575710"/>
<feature type="region of interest" description="Disordered" evidence="1">
    <location>
        <begin position="60"/>
        <end position="95"/>
    </location>
</feature>
<dbReference type="AlphaFoldDB" id="A0A3N2PT92"/>
<dbReference type="EMBL" id="ML119057">
    <property type="protein sequence ID" value="ROT37742.1"/>
    <property type="molecule type" value="Genomic_DNA"/>
</dbReference>
<evidence type="ECO:0000313" key="2">
    <source>
        <dbReference type="EMBL" id="ROT37742.1"/>
    </source>
</evidence>
<proteinExistence type="predicted"/>
<dbReference type="Proteomes" id="UP000272025">
    <property type="component" value="Unassembled WGS sequence"/>
</dbReference>
<reference evidence="2 3" key="1">
    <citation type="journal article" date="2018" name="Mol. Ecol.">
        <title>The obligate alkalophilic soda-lake fungus Sodiomyces alkalinus has shifted to a protein diet.</title>
        <authorList>
            <person name="Grum-Grzhimaylo A.A."/>
            <person name="Falkoski D.L."/>
            <person name="van den Heuvel J."/>
            <person name="Valero-Jimenez C.A."/>
            <person name="Min B."/>
            <person name="Choi I.G."/>
            <person name="Lipzen A."/>
            <person name="Daum C.G."/>
            <person name="Aanen D.K."/>
            <person name="Tsang A."/>
            <person name="Henrissat B."/>
            <person name="Bilanenko E.N."/>
            <person name="de Vries R.P."/>
            <person name="van Kan J.A.L."/>
            <person name="Grigoriev I.V."/>
            <person name="Debets A.J.M."/>
        </authorList>
    </citation>
    <scope>NUCLEOTIDE SEQUENCE [LARGE SCALE GENOMIC DNA]</scope>
    <source>
        <strain evidence="2 3">F11</strain>
    </source>
</reference>
<dbReference type="RefSeq" id="XP_028465548.1">
    <property type="nucleotide sequence ID" value="XM_028607232.1"/>
</dbReference>
<gene>
    <name evidence="2" type="ORF">SODALDRAFT_204543</name>
</gene>
<name>A0A3N2PT92_SODAK</name>
<organism evidence="2 3">
    <name type="scientific">Sodiomyces alkalinus (strain CBS 110278 / VKM F-3762 / F11)</name>
    <name type="common">Alkaliphilic filamentous fungus</name>
    <dbReference type="NCBI Taxonomy" id="1314773"/>
    <lineage>
        <taxon>Eukaryota</taxon>
        <taxon>Fungi</taxon>
        <taxon>Dikarya</taxon>
        <taxon>Ascomycota</taxon>
        <taxon>Pezizomycotina</taxon>
        <taxon>Sordariomycetes</taxon>
        <taxon>Hypocreomycetidae</taxon>
        <taxon>Glomerellales</taxon>
        <taxon>Plectosphaerellaceae</taxon>
        <taxon>Sodiomyces</taxon>
    </lineage>
</organism>